<dbReference type="Gene3D" id="1.10.10.10">
    <property type="entry name" value="Winged helix-like DNA-binding domain superfamily/Winged helix DNA-binding domain"/>
    <property type="match status" value="1"/>
</dbReference>
<dbReference type="SUPFAM" id="SSF52058">
    <property type="entry name" value="L domain-like"/>
    <property type="match status" value="2"/>
</dbReference>
<feature type="domain" description="Disease resistance N-terminal" evidence="7">
    <location>
        <begin position="11"/>
        <end position="100"/>
    </location>
</feature>
<evidence type="ECO:0008006" key="12">
    <source>
        <dbReference type="Google" id="ProtNLM"/>
    </source>
</evidence>
<accession>A0AA86VY00</accession>
<gene>
    <name evidence="10" type="ORF">AYBTSS11_LOCUS12282</name>
</gene>
<dbReference type="PRINTS" id="PR00364">
    <property type="entry name" value="DISEASERSIST"/>
</dbReference>
<evidence type="ECO:0000256" key="5">
    <source>
        <dbReference type="ARBA" id="ARBA00022840"/>
    </source>
</evidence>
<dbReference type="GO" id="GO:0006952">
    <property type="term" value="P:defense response"/>
    <property type="evidence" value="ECO:0007669"/>
    <property type="project" value="UniProtKB-KW"/>
</dbReference>
<evidence type="ECO:0000256" key="4">
    <source>
        <dbReference type="ARBA" id="ARBA00022821"/>
    </source>
</evidence>
<evidence type="ECO:0000259" key="7">
    <source>
        <dbReference type="Pfam" id="PF18052"/>
    </source>
</evidence>
<dbReference type="GO" id="GO:0043531">
    <property type="term" value="F:ADP binding"/>
    <property type="evidence" value="ECO:0007669"/>
    <property type="project" value="InterPro"/>
</dbReference>
<evidence type="ECO:0000313" key="10">
    <source>
        <dbReference type="EMBL" id="CAJ1946721.1"/>
    </source>
</evidence>
<keyword evidence="1" id="KW-0433">Leucine-rich repeat</keyword>
<dbReference type="PANTHER" id="PTHR36766:SF40">
    <property type="entry name" value="DISEASE RESISTANCE PROTEIN RGA3"/>
    <property type="match status" value="1"/>
</dbReference>
<keyword evidence="3" id="KW-0547">Nucleotide-binding</keyword>
<evidence type="ECO:0000259" key="6">
    <source>
        <dbReference type="Pfam" id="PF00931"/>
    </source>
</evidence>
<dbReference type="FunFam" id="3.40.50.300:FF:001091">
    <property type="entry name" value="Probable disease resistance protein At1g61300"/>
    <property type="match status" value="1"/>
</dbReference>
<keyword evidence="5" id="KW-0067">ATP-binding</keyword>
<dbReference type="Pfam" id="PF23559">
    <property type="entry name" value="WHD_DRP"/>
    <property type="match status" value="1"/>
</dbReference>
<dbReference type="InterPro" id="IPR032675">
    <property type="entry name" value="LRR_dom_sf"/>
</dbReference>
<evidence type="ECO:0000256" key="3">
    <source>
        <dbReference type="ARBA" id="ARBA00022741"/>
    </source>
</evidence>
<keyword evidence="4" id="KW-0611">Plant defense</keyword>
<evidence type="ECO:0000256" key="2">
    <source>
        <dbReference type="ARBA" id="ARBA00022737"/>
    </source>
</evidence>
<dbReference type="InterPro" id="IPR002182">
    <property type="entry name" value="NB-ARC"/>
</dbReference>
<keyword evidence="2" id="KW-0677">Repeat</keyword>
<dbReference type="Pfam" id="PF00931">
    <property type="entry name" value="NB-ARC"/>
    <property type="match status" value="1"/>
</dbReference>
<feature type="domain" description="R13L1/DRL21-like LRR repeat region" evidence="9">
    <location>
        <begin position="702"/>
        <end position="823"/>
    </location>
</feature>
<dbReference type="InterPro" id="IPR042197">
    <property type="entry name" value="Apaf_helical"/>
</dbReference>
<dbReference type="Gene3D" id="1.10.8.430">
    <property type="entry name" value="Helical domain of apoptotic protease-activating factors"/>
    <property type="match status" value="1"/>
</dbReference>
<dbReference type="InterPro" id="IPR058922">
    <property type="entry name" value="WHD_DRP"/>
</dbReference>
<dbReference type="GO" id="GO:0005524">
    <property type="term" value="F:ATP binding"/>
    <property type="evidence" value="ECO:0007669"/>
    <property type="project" value="UniProtKB-KW"/>
</dbReference>
<keyword evidence="11" id="KW-1185">Reference proteome</keyword>
<evidence type="ECO:0000313" key="11">
    <source>
        <dbReference type="Proteomes" id="UP001189624"/>
    </source>
</evidence>
<dbReference type="PANTHER" id="PTHR36766">
    <property type="entry name" value="PLANT BROAD-SPECTRUM MILDEW RESISTANCE PROTEIN RPW8"/>
    <property type="match status" value="1"/>
</dbReference>
<dbReference type="SUPFAM" id="SSF52540">
    <property type="entry name" value="P-loop containing nucleoside triphosphate hydrolases"/>
    <property type="match status" value="1"/>
</dbReference>
<dbReference type="Pfam" id="PF25019">
    <property type="entry name" value="LRR_R13L1-DRL21"/>
    <property type="match status" value="1"/>
</dbReference>
<dbReference type="Gene3D" id="3.40.50.300">
    <property type="entry name" value="P-loop containing nucleotide triphosphate hydrolases"/>
    <property type="match status" value="1"/>
</dbReference>
<dbReference type="Gene3D" id="1.20.5.4130">
    <property type="match status" value="1"/>
</dbReference>
<dbReference type="Gene3D" id="3.80.10.10">
    <property type="entry name" value="Ribonuclease Inhibitor"/>
    <property type="match status" value="4"/>
</dbReference>
<evidence type="ECO:0000259" key="8">
    <source>
        <dbReference type="Pfam" id="PF23559"/>
    </source>
</evidence>
<evidence type="ECO:0000259" key="9">
    <source>
        <dbReference type="Pfam" id="PF25019"/>
    </source>
</evidence>
<name>A0AA86VY00_9FABA</name>
<dbReference type="InterPro" id="IPR036388">
    <property type="entry name" value="WH-like_DNA-bd_sf"/>
</dbReference>
<feature type="domain" description="NB-ARC" evidence="6">
    <location>
        <begin position="183"/>
        <end position="354"/>
    </location>
</feature>
<proteinExistence type="predicted"/>
<dbReference type="Gramene" id="rna-AYBTSS11_LOCUS12282">
    <property type="protein sequence ID" value="CAJ1946721.1"/>
    <property type="gene ID" value="gene-AYBTSS11_LOCUS12282"/>
</dbReference>
<protein>
    <recommendedName>
        <fullName evidence="12">Disease resistance RPP13-like protein 1</fullName>
    </recommendedName>
</protein>
<dbReference type="AlphaFoldDB" id="A0AA86VY00"/>
<dbReference type="Pfam" id="PF18052">
    <property type="entry name" value="Rx_N"/>
    <property type="match status" value="1"/>
</dbReference>
<dbReference type="InterPro" id="IPR041118">
    <property type="entry name" value="Rx_N"/>
</dbReference>
<evidence type="ECO:0000256" key="1">
    <source>
        <dbReference type="ARBA" id="ARBA00022614"/>
    </source>
</evidence>
<feature type="domain" description="Disease resistance protein winged helix" evidence="8">
    <location>
        <begin position="439"/>
        <end position="507"/>
    </location>
</feature>
<dbReference type="GO" id="GO:0051707">
    <property type="term" value="P:response to other organism"/>
    <property type="evidence" value="ECO:0007669"/>
    <property type="project" value="UniProtKB-ARBA"/>
</dbReference>
<dbReference type="InterPro" id="IPR027417">
    <property type="entry name" value="P-loop_NTPase"/>
</dbReference>
<sequence>MAAEFVGGALLSAFLQVAFDRLASPKVLDFFRRRKLDEKLLNNLNIMLHSIDVLVDDAEQKQLRDPRVRAWIFAVKDAVFDAEDLLDEIDYEVTKCEVEAELEPQTFTYKVSNFFSTTFSSFNKKIDSGMKEVLEKLEYLARQKSALGLKECTYSSVRSGSNVSQKLPSTSLVVESVIYGRDADKEMIFNWLTSAADNRNQPSILSIVGIGGLGKTTLAQHVYNDPRMDEAKFDIKAWVCVSDDFDVLRVTKAILEAITKSKDDSGDLEMVHGRLKEKLAGKRFLLVLDDVWSERREEWEAVRTPLSYGAQGSRILVTTRSKKVTSNMRSEVHWLGKLQEDDCWDVFEKHALKDDKLKLNDELKEIGAKIVEKCKGLPLALKTIGSLLRTKSSISEWKSVLESNIWDLPKEDSEIIPSLYLSYHYLPSHLKRCFAYCALFPKDYVFGKEELILLWMAENFLQFPQQSKSLEEVGEQYFDDLLSRSFFQSSTEYGRHFVMHDLVNDLAKYVSGDICYKLKFDKGRCIPKSTRHFSFKGDDVKYFDGFGSLTEAKRLRTFLPVKIIGGIYFDPYSWQFNISIHELFSQFKFFRVLSLSRCSQLKEVPDSVGDLKYLHSLNLSRTGIRKLPDSICFLYNLLILNLNYCFNLEELPPNLHKLTKLRYLEFQHTKVTKMPLHLGELKNLQVLSKFYVDIDSECSTKQLGGLNPRELSIEQLQNVVNPSYAMAVDLKNKTHLVRLKLKWNSDHIPDDPRKEKEVLENLQPSKHLESLSISNYGGTQFPRWLFDDSLSNMVSLRLVDCKYCLCLPALGLLSSLKTLEIRGLDGIVSVGAEFYGNGSSSFPSLEALFFKEMMEWEEWECKTAAFSRLERLYLETCPKLKVVPEQLLHLKQLLIYYSIEASFLKRSGHNVSDNSLQALSLCTNPIPNIPMSHCYNLLENFLIMNSCNSLTTFPLDLFPKLKFLQLYGCPNLQMISQEHTHNRLGDLIIADCPQFESFPSEGLSAPLLTKLQLEGLENLKLLPKSMHILLPSLTELWIKDCPQVEMFPDGGLPSNLKYLSLSSFKLTASLNETLDANTCLETLIIQKMDVESFPDEGFLPLSFSYLALIDFPDLKKLDYKGLCHLSSLKTLRLCNCPSLQCLPEEGLPKSISTLQICGCPLLEQRCQQHEGEDWGKIAHIEQVDIGE</sequence>
<organism evidence="10 11">
    <name type="scientific">Sphenostylis stenocarpa</name>
    <dbReference type="NCBI Taxonomy" id="92480"/>
    <lineage>
        <taxon>Eukaryota</taxon>
        <taxon>Viridiplantae</taxon>
        <taxon>Streptophyta</taxon>
        <taxon>Embryophyta</taxon>
        <taxon>Tracheophyta</taxon>
        <taxon>Spermatophyta</taxon>
        <taxon>Magnoliopsida</taxon>
        <taxon>eudicotyledons</taxon>
        <taxon>Gunneridae</taxon>
        <taxon>Pentapetalae</taxon>
        <taxon>rosids</taxon>
        <taxon>fabids</taxon>
        <taxon>Fabales</taxon>
        <taxon>Fabaceae</taxon>
        <taxon>Papilionoideae</taxon>
        <taxon>50 kb inversion clade</taxon>
        <taxon>NPAAA clade</taxon>
        <taxon>indigoferoid/millettioid clade</taxon>
        <taxon>Phaseoleae</taxon>
        <taxon>Sphenostylis</taxon>
    </lineage>
</organism>
<dbReference type="FunFam" id="1.10.10.10:FF:000322">
    <property type="entry name" value="Probable disease resistance protein At1g63360"/>
    <property type="match status" value="1"/>
</dbReference>
<reference evidence="10" key="1">
    <citation type="submission" date="2023-10" db="EMBL/GenBank/DDBJ databases">
        <authorList>
            <person name="Domelevo Entfellner J.-B."/>
        </authorList>
    </citation>
    <scope>NUCLEOTIDE SEQUENCE</scope>
</reference>
<dbReference type="EMBL" id="OY731401">
    <property type="protein sequence ID" value="CAJ1946721.1"/>
    <property type="molecule type" value="Genomic_DNA"/>
</dbReference>
<dbReference type="Proteomes" id="UP001189624">
    <property type="component" value="Chromosome 4"/>
</dbReference>
<dbReference type="InterPro" id="IPR056789">
    <property type="entry name" value="LRR_R13L1-DRL21"/>
</dbReference>